<sequence>MSRAIAAFAAAALSAFALSASAAPAPTVNAALPSDMALGDPKAKVTVIEYASVVCSHCAAFNAEVFPAFKAKYIDTGKVRYVLREFPTQPVELAAAGFLVARCSPSDKYFAVIDSLFRGQEKLFQSRDAKAYLMDAGKVGGLTDAQVEACLQDKARLDAFNARVETAMETAKIQATPTFIIGDKRLEGGQSLAQLDAVLQPMLAR</sequence>
<evidence type="ECO:0000256" key="2">
    <source>
        <dbReference type="SAM" id="SignalP"/>
    </source>
</evidence>
<feature type="chain" id="PRO_5012265766" description="Thioredoxin-like fold domain-containing protein" evidence="2">
    <location>
        <begin position="23"/>
        <end position="205"/>
    </location>
</feature>
<evidence type="ECO:0000313" key="4">
    <source>
        <dbReference type="EMBL" id="OYX00653.1"/>
    </source>
</evidence>
<dbReference type="InterPro" id="IPR012336">
    <property type="entry name" value="Thioredoxin-like_fold"/>
</dbReference>
<evidence type="ECO:0000313" key="5">
    <source>
        <dbReference type="Proteomes" id="UP000215616"/>
    </source>
</evidence>
<organism evidence="4 5">
    <name type="scientific">Caulobacter vibrioides</name>
    <name type="common">Caulobacter crescentus</name>
    <dbReference type="NCBI Taxonomy" id="155892"/>
    <lineage>
        <taxon>Bacteria</taxon>
        <taxon>Pseudomonadati</taxon>
        <taxon>Pseudomonadota</taxon>
        <taxon>Alphaproteobacteria</taxon>
        <taxon>Caulobacterales</taxon>
        <taxon>Caulobacteraceae</taxon>
        <taxon>Caulobacter</taxon>
    </lineage>
</organism>
<dbReference type="EMBL" id="NCDQ01000296">
    <property type="protein sequence ID" value="OYX00653.1"/>
    <property type="molecule type" value="Genomic_DNA"/>
</dbReference>
<dbReference type="Gene3D" id="3.40.30.10">
    <property type="entry name" value="Glutaredoxin"/>
    <property type="match status" value="1"/>
</dbReference>
<proteinExistence type="inferred from homology"/>
<dbReference type="AlphaFoldDB" id="A0A258CZY4"/>
<dbReference type="InterPro" id="IPR036249">
    <property type="entry name" value="Thioredoxin-like_sf"/>
</dbReference>
<reference evidence="4 5" key="1">
    <citation type="submission" date="2017-03" db="EMBL/GenBank/DDBJ databases">
        <title>Lifting the veil on microbial sulfur biogeochemistry in mining wastewaters.</title>
        <authorList>
            <person name="Kantor R.S."/>
            <person name="Colenbrander Nelson T."/>
            <person name="Marshall S."/>
            <person name="Bennett D."/>
            <person name="Apte S."/>
            <person name="Camacho D."/>
            <person name="Thomas B.C."/>
            <person name="Warren L.A."/>
            <person name="Banfield J.F."/>
        </authorList>
    </citation>
    <scope>NUCLEOTIDE SEQUENCE [LARGE SCALE GENOMIC DNA]</scope>
    <source>
        <strain evidence="4">32-67-7</strain>
    </source>
</reference>
<keyword evidence="2" id="KW-0732">Signal</keyword>
<dbReference type="PANTHER" id="PTHR13887">
    <property type="entry name" value="GLUTATHIONE S-TRANSFERASE KAPPA"/>
    <property type="match status" value="1"/>
</dbReference>
<dbReference type="PANTHER" id="PTHR13887:SF56">
    <property type="entry name" value="THIOREDOXIN-LIKE REDUCTASE RV2466C"/>
    <property type="match status" value="1"/>
</dbReference>
<dbReference type="Proteomes" id="UP000215616">
    <property type="component" value="Unassembled WGS sequence"/>
</dbReference>
<name>A0A258CZY4_CAUVI</name>
<evidence type="ECO:0000256" key="1">
    <source>
        <dbReference type="ARBA" id="ARBA00005791"/>
    </source>
</evidence>
<dbReference type="Pfam" id="PF13462">
    <property type="entry name" value="Thioredoxin_4"/>
    <property type="match status" value="1"/>
</dbReference>
<evidence type="ECO:0000259" key="3">
    <source>
        <dbReference type="Pfam" id="PF13462"/>
    </source>
</evidence>
<protein>
    <recommendedName>
        <fullName evidence="3">Thioredoxin-like fold domain-containing protein</fullName>
    </recommendedName>
</protein>
<comment type="similarity">
    <text evidence="1">Belongs to the thioredoxin family. DsbA subfamily.</text>
</comment>
<comment type="caution">
    <text evidence="4">The sequence shown here is derived from an EMBL/GenBank/DDBJ whole genome shotgun (WGS) entry which is preliminary data.</text>
</comment>
<accession>A0A258CZY4</accession>
<feature type="domain" description="Thioredoxin-like fold" evidence="3">
    <location>
        <begin position="33"/>
        <end position="200"/>
    </location>
</feature>
<gene>
    <name evidence="4" type="ORF">B7Z12_15700</name>
</gene>
<feature type="signal peptide" evidence="2">
    <location>
        <begin position="1"/>
        <end position="22"/>
    </location>
</feature>
<dbReference type="SUPFAM" id="SSF52833">
    <property type="entry name" value="Thioredoxin-like"/>
    <property type="match status" value="1"/>
</dbReference>